<feature type="compositionally biased region" description="Polar residues" evidence="7">
    <location>
        <begin position="294"/>
        <end position="332"/>
    </location>
</feature>
<evidence type="ECO:0000256" key="4">
    <source>
        <dbReference type="ARBA" id="ARBA00023027"/>
    </source>
</evidence>
<name>A0AA89BU60_PINIB</name>
<dbReference type="Pfam" id="PF00644">
    <property type="entry name" value="PARP"/>
    <property type="match status" value="1"/>
</dbReference>
<protein>
    <recommendedName>
        <fullName evidence="6">Poly [ADP-ribose] polymerase</fullName>
        <shortName evidence="6">PARP</shortName>
        <ecNumber evidence="6">2.4.2.-</ecNumber>
    </recommendedName>
</protein>
<feature type="compositionally biased region" description="Low complexity" evidence="7">
    <location>
        <begin position="373"/>
        <end position="385"/>
    </location>
</feature>
<feature type="domain" description="Macro" evidence="9">
    <location>
        <begin position="540"/>
        <end position="730"/>
    </location>
</feature>
<feature type="compositionally biased region" description="Polar residues" evidence="7">
    <location>
        <begin position="340"/>
        <end position="356"/>
    </location>
</feature>
<gene>
    <name evidence="10" type="ORF">FSP39_006012</name>
</gene>
<feature type="compositionally biased region" description="Polar residues" evidence="7">
    <location>
        <begin position="184"/>
        <end position="205"/>
    </location>
</feature>
<dbReference type="GO" id="GO:0010629">
    <property type="term" value="P:negative regulation of gene expression"/>
    <property type="evidence" value="ECO:0007669"/>
    <property type="project" value="TreeGrafter"/>
</dbReference>
<dbReference type="GO" id="GO:0003714">
    <property type="term" value="F:transcription corepressor activity"/>
    <property type="evidence" value="ECO:0007669"/>
    <property type="project" value="TreeGrafter"/>
</dbReference>
<dbReference type="SUPFAM" id="SSF52949">
    <property type="entry name" value="Macro domain-like"/>
    <property type="match status" value="3"/>
</dbReference>
<comment type="caution">
    <text evidence="10">The sequence shown here is derived from an EMBL/GenBank/DDBJ whole genome shotgun (WGS) entry which is preliminary data.</text>
</comment>
<dbReference type="InterPro" id="IPR043472">
    <property type="entry name" value="Macro_dom-like"/>
</dbReference>
<reference evidence="10" key="1">
    <citation type="submission" date="2019-08" db="EMBL/GenBank/DDBJ databases">
        <title>The improved chromosome-level genome for the pearl oyster Pinctada fucata martensii using PacBio sequencing and Hi-C.</title>
        <authorList>
            <person name="Zheng Z."/>
        </authorList>
    </citation>
    <scope>NUCLEOTIDE SEQUENCE</scope>
    <source>
        <strain evidence="10">ZZ-2019</strain>
        <tissue evidence="10">Adductor muscle</tissue>
    </source>
</reference>
<evidence type="ECO:0000256" key="2">
    <source>
        <dbReference type="ARBA" id="ARBA00022676"/>
    </source>
</evidence>
<dbReference type="EC" id="2.4.2.-" evidence="6"/>
<dbReference type="EMBL" id="VSWD01000008">
    <property type="protein sequence ID" value="KAK3094771.1"/>
    <property type="molecule type" value="Genomic_DNA"/>
</dbReference>
<dbReference type="InterPro" id="IPR002589">
    <property type="entry name" value="Macro_dom"/>
</dbReference>
<evidence type="ECO:0000259" key="8">
    <source>
        <dbReference type="PROSITE" id="PS51059"/>
    </source>
</evidence>
<feature type="compositionally biased region" description="Acidic residues" evidence="7">
    <location>
        <begin position="170"/>
        <end position="181"/>
    </location>
</feature>
<dbReference type="Pfam" id="PF01661">
    <property type="entry name" value="Macro"/>
    <property type="match status" value="3"/>
</dbReference>
<keyword evidence="3 6" id="KW-0808">Transferase</keyword>
<dbReference type="GO" id="GO:0003950">
    <property type="term" value="F:NAD+ poly-ADP-ribosyltransferase activity"/>
    <property type="evidence" value="ECO:0007669"/>
    <property type="project" value="UniProtKB-UniRule"/>
</dbReference>
<feature type="domain" description="Macro" evidence="9">
    <location>
        <begin position="896"/>
        <end position="1080"/>
    </location>
</feature>
<keyword evidence="5" id="KW-0539">Nucleus</keyword>
<dbReference type="SUPFAM" id="SSF117839">
    <property type="entry name" value="WWE domain"/>
    <property type="match status" value="1"/>
</dbReference>
<dbReference type="GO" id="GO:1990404">
    <property type="term" value="F:NAD+-protein mono-ADP-ribosyltransferase activity"/>
    <property type="evidence" value="ECO:0007669"/>
    <property type="project" value="TreeGrafter"/>
</dbReference>
<feature type="compositionally biased region" description="Acidic residues" evidence="7">
    <location>
        <begin position="76"/>
        <end position="92"/>
    </location>
</feature>
<sequence length="1622" mass="180128">MSDSEKPSGASSDLGSSVDAPPNPSKVTSDGDQAGEKQNLSWSLSMKMSVHSDDNGSDDNMDQLGSDKEDNTNDNPDCETSDGDMEDEDENEVQTLQDQRESKNDSSEEEEEEDQGDVDDEDEDNVETSQIRRESEDEASSEDGSIHSSNKESESNDEDGEFHDANNGSDGEEDNQTDDAEIPSQEQSPNQYQVPSNIQPGTVYQNVDRDSRGFVPPGTIFQNVDNQGHSLATPEDGVSQVPPPQVKTKFVQEGTVYENFEPPAPPVPPRDKKPPPIPVKSYRSSMPITMDSVGKSSDCVSSDQENTVRSDSSTPAGDTWQGPGSATNNEAQKSGIYKNPYNTQNVPNPQDFSSSLYGDPYSKEKTTPADNATQQGQGQQPTGPQYPHIGQGHETNRPQYQSMGPEGIQHQYIPGQYGPYHQQHPTGNTEHGEFTTSGHYPSMPPGPAGYTPWGMYSGYMPSYPPPDFAKNPEAYRQWCDYMQQMQMQYQRAWHQQHFPQHPPPQEASSMPPQTSQPPRDTGRGESPHPPVQKPAKKPDPPRQSKQKTKDTQDSGTAGDPGKKPKKKKKDQGDVIVCSTSSDLNLPAGAAGKNLVTVGGDQIMDYIKTNYPSPIDMGEVAVVDAGNLQCQELYLGSLPQWHSEKGKPKKTMYVFMEKCLQLADQSGYTTIIFSALGTGQLKYPKDQAANLMYQSIIDFDQLNTSTVREVQIICFHGDRDTCTVSFVLKLFTELISIVSNDMLHLHVKGPYETKNKVKMTIVKEEIGKHKADILVCAVTKRLDIRGSGASSRSIYDNGGASLQEECASKYPNGLSNYGDMATISGGNLHCKEVLLTALPNEETKTQKTLCKFVYNCMEYADKKGYKSIGFPAVGTGKINYDRNMVAKNFYSQVKKYSDDNPQSNIKDVRFVLYPKDEETIRVDAIVCCGTDDLDLSRGKAMQALLKEGGESLQQECKTKYPNGIQPRGVAVISGGNLKSSHIYLGTLPRYGSGPQEAENVLKDFAKKCLETAEKNRLKSIAFPCLGSGFNSYPHDKSAALLYEAVVDFDSQHSSTSLKTVFFVALSNDTKSLTVSCSVCLRNSYKINYYKNIHVHCMCMYIAFLALSDKNRDGFVKFKEDAIGQTFHRALQKFVAKGSQSSVTKVQIVAFQVTMVNPLCKAMREECGKPVDSGILGTLSSIAENVGLKPRTGVIGSKKSQASSVTVWIYSDSHRNITDAIKELDKLVTSRFTNTDIPDTLIPDLKQNEIDQIEDIADKYPIEMKIDVPRSKILIEGPQKDVSSAKDEIYKLFRTFQHERFLDDEAEHFATMVQWSIMEYEQGVCKLEHYPKRINMQLENAYKNNNTDKVTLNANDGDLIVDLQTMKEYPVSDPSDKADVVRKELLKGAKIELPANWLVMKDTETVKVVPLQPSSQEYQHIEKKFVDSVKNGVYNTKCGNYPGNKRTPTAADHPIGQFNNVKVMKIERIQNPSLYQQYVAKKVSMESSGNLPPNTDPEKELWHGTPENIIVSINYYGFNRSYCSQNTKQEAWYGNGVYFASDASYSARDWVSQKAAGGKKYMYLVKVLTGDPVVGQKGMRVLPPKPGLHGVIYDSAVDYIKSPMEYVIFNDTQAYPEYCIEFTI</sequence>
<evidence type="ECO:0000256" key="5">
    <source>
        <dbReference type="ARBA" id="ARBA00023242"/>
    </source>
</evidence>
<dbReference type="Proteomes" id="UP001186944">
    <property type="component" value="Unassembled WGS sequence"/>
</dbReference>
<evidence type="ECO:0000256" key="1">
    <source>
        <dbReference type="ARBA" id="ARBA00004123"/>
    </source>
</evidence>
<dbReference type="PROSITE" id="PS51059">
    <property type="entry name" value="PARP_CATALYTIC"/>
    <property type="match status" value="1"/>
</dbReference>
<dbReference type="InterPro" id="IPR012317">
    <property type="entry name" value="Poly(ADP-ribose)pol_cat_dom"/>
</dbReference>
<dbReference type="InterPro" id="IPR052056">
    <property type="entry name" value="Mono-ARTD/PARP"/>
</dbReference>
<dbReference type="Gene3D" id="3.90.228.10">
    <property type="match status" value="1"/>
</dbReference>
<feature type="compositionally biased region" description="Acidic residues" evidence="7">
    <location>
        <begin position="107"/>
        <end position="126"/>
    </location>
</feature>
<feature type="compositionally biased region" description="Polar residues" evidence="7">
    <location>
        <begin position="220"/>
        <end position="230"/>
    </location>
</feature>
<feature type="domain" description="Macro" evidence="9">
    <location>
        <begin position="745"/>
        <end position="904"/>
    </location>
</feature>
<evidence type="ECO:0000313" key="10">
    <source>
        <dbReference type="EMBL" id="KAK3094771.1"/>
    </source>
</evidence>
<dbReference type="GO" id="GO:0005634">
    <property type="term" value="C:nucleus"/>
    <property type="evidence" value="ECO:0007669"/>
    <property type="project" value="UniProtKB-SubCell"/>
</dbReference>
<keyword evidence="11" id="KW-1185">Reference proteome</keyword>
<accession>A0AA89BU60</accession>
<comment type="subcellular location">
    <subcellularLocation>
        <location evidence="1">Nucleus</location>
    </subcellularLocation>
</comment>
<dbReference type="PROSITE" id="PS51154">
    <property type="entry name" value="MACRO"/>
    <property type="match status" value="3"/>
</dbReference>
<feature type="compositionally biased region" description="Polar residues" evidence="7">
    <location>
        <begin position="506"/>
        <end position="518"/>
    </location>
</feature>
<dbReference type="GO" id="GO:0005737">
    <property type="term" value="C:cytoplasm"/>
    <property type="evidence" value="ECO:0007669"/>
    <property type="project" value="TreeGrafter"/>
</dbReference>
<evidence type="ECO:0000256" key="7">
    <source>
        <dbReference type="SAM" id="MobiDB-lite"/>
    </source>
</evidence>
<proteinExistence type="predicted"/>
<evidence type="ECO:0000259" key="9">
    <source>
        <dbReference type="PROSITE" id="PS51154"/>
    </source>
</evidence>
<dbReference type="SUPFAM" id="SSF56399">
    <property type="entry name" value="ADP-ribosylation"/>
    <property type="match status" value="1"/>
</dbReference>
<keyword evidence="2 6" id="KW-0328">Glycosyltransferase</keyword>
<feature type="region of interest" description="Disordered" evidence="7">
    <location>
        <begin position="492"/>
        <end position="574"/>
    </location>
</feature>
<organism evidence="10 11">
    <name type="scientific">Pinctada imbricata</name>
    <name type="common">Atlantic pearl-oyster</name>
    <name type="synonym">Pinctada martensii</name>
    <dbReference type="NCBI Taxonomy" id="66713"/>
    <lineage>
        <taxon>Eukaryota</taxon>
        <taxon>Metazoa</taxon>
        <taxon>Spiralia</taxon>
        <taxon>Lophotrochozoa</taxon>
        <taxon>Mollusca</taxon>
        <taxon>Bivalvia</taxon>
        <taxon>Autobranchia</taxon>
        <taxon>Pteriomorphia</taxon>
        <taxon>Pterioida</taxon>
        <taxon>Pterioidea</taxon>
        <taxon>Pteriidae</taxon>
        <taxon>Pinctada</taxon>
    </lineage>
</organism>
<feature type="domain" description="PARP catalytic" evidence="8">
    <location>
        <begin position="1389"/>
        <end position="1622"/>
    </location>
</feature>
<dbReference type="InterPro" id="IPR037197">
    <property type="entry name" value="WWE_dom_sf"/>
</dbReference>
<dbReference type="Gene3D" id="3.40.220.10">
    <property type="entry name" value="Leucine Aminopeptidase, subunit E, domain 1"/>
    <property type="match status" value="3"/>
</dbReference>
<feature type="compositionally biased region" description="Polar residues" evidence="7">
    <location>
        <begin position="25"/>
        <end position="46"/>
    </location>
</feature>
<dbReference type="PANTHER" id="PTHR14453">
    <property type="entry name" value="PARP/ZINC FINGER CCCH TYPE DOMAIN CONTAINING PROTEIN"/>
    <property type="match status" value="1"/>
</dbReference>
<evidence type="ECO:0000256" key="6">
    <source>
        <dbReference type="RuleBase" id="RU362114"/>
    </source>
</evidence>
<dbReference type="PANTHER" id="PTHR14453:SF67">
    <property type="entry name" value="POLY [ADP-RIBOSE] POLYMERASE"/>
    <property type="match status" value="1"/>
</dbReference>
<feature type="region of interest" description="Disordered" evidence="7">
    <location>
        <begin position="256"/>
        <end position="400"/>
    </location>
</feature>
<dbReference type="Pfam" id="PF23254">
    <property type="entry name" value="KH_PARP14_8"/>
    <property type="match status" value="1"/>
</dbReference>
<evidence type="ECO:0000313" key="11">
    <source>
        <dbReference type="Proteomes" id="UP001186944"/>
    </source>
</evidence>
<dbReference type="GO" id="GO:0070212">
    <property type="term" value="P:protein poly-ADP-ribosylation"/>
    <property type="evidence" value="ECO:0007669"/>
    <property type="project" value="TreeGrafter"/>
</dbReference>
<feature type="compositionally biased region" description="Basic and acidic residues" evidence="7">
    <location>
        <begin position="536"/>
        <end position="552"/>
    </location>
</feature>
<dbReference type="SMART" id="SM00506">
    <property type="entry name" value="A1pp"/>
    <property type="match status" value="3"/>
</dbReference>
<dbReference type="Gene3D" id="3.30.720.50">
    <property type="match status" value="1"/>
</dbReference>
<dbReference type="InterPro" id="IPR057049">
    <property type="entry name" value="PARP14_KH_8"/>
</dbReference>
<evidence type="ECO:0000256" key="3">
    <source>
        <dbReference type="ARBA" id="ARBA00022679"/>
    </source>
</evidence>
<feature type="region of interest" description="Disordered" evidence="7">
    <location>
        <begin position="1"/>
        <end position="244"/>
    </location>
</feature>
<keyword evidence="4 6" id="KW-0520">NAD</keyword>